<dbReference type="PIRSF" id="PIRSF000303">
    <property type="entry name" value="Glutathion_perox"/>
    <property type="match status" value="1"/>
</dbReference>
<evidence type="ECO:0000256" key="2">
    <source>
        <dbReference type="ARBA" id="ARBA00022559"/>
    </source>
</evidence>
<sequence length="165" mass="18376">MIIMATSVYDFTVKEIGGGSIPLRLYKGQVLIVVNTASKCGLAPQLEQLERLYQDYHDQGLAIIGMPSDQFHQELADDHDAAEYCQMHYGVTFPITQRIAVNGKQTAPLFKYLKDVSKAGMIKWNYTKFLVGRDGQLIHRYGPLTQPNAMENAIKQALAAPTVMA</sequence>
<dbReference type="EMBL" id="AYZK01000003">
    <property type="protein sequence ID" value="KRM87265.1"/>
    <property type="molecule type" value="Genomic_DNA"/>
</dbReference>
<dbReference type="PANTHER" id="PTHR11592:SF78">
    <property type="entry name" value="GLUTATHIONE PEROXIDASE"/>
    <property type="match status" value="1"/>
</dbReference>
<dbReference type="SUPFAM" id="SSF52833">
    <property type="entry name" value="Thioredoxin-like"/>
    <property type="match status" value="1"/>
</dbReference>
<dbReference type="PROSITE" id="PS51352">
    <property type="entry name" value="THIOREDOXIN_2"/>
    <property type="match status" value="1"/>
</dbReference>
<dbReference type="InterPro" id="IPR000889">
    <property type="entry name" value="Glutathione_peroxidase"/>
</dbReference>
<comment type="caution">
    <text evidence="7">The sequence shown here is derived from an EMBL/GenBank/DDBJ whole genome shotgun (WGS) entry which is preliminary data.</text>
</comment>
<dbReference type="STRING" id="1423810.FD19_GL001423"/>
<keyword evidence="8" id="KW-1185">Reference proteome</keyword>
<dbReference type="PROSITE" id="PS51355">
    <property type="entry name" value="GLUTATHIONE_PEROXID_3"/>
    <property type="match status" value="1"/>
</dbReference>
<comment type="similarity">
    <text evidence="1 5">Belongs to the glutathione peroxidase family.</text>
</comment>
<evidence type="ECO:0000313" key="7">
    <source>
        <dbReference type="EMBL" id="KRM87265.1"/>
    </source>
</evidence>
<evidence type="ECO:0000256" key="4">
    <source>
        <dbReference type="PIRSR" id="PIRSR000303-1"/>
    </source>
</evidence>
<proteinExistence type="inferred from homology"/>
<gene>
    <name evidence="7" type="ORF">FD19_GL001423</name>
</gene>
<dbReference type="CDD" id="cd00340">
    <property type="entry name" value="GSH_Peroxidase"/>
    <property type="match status" value="1"/>
</dbReference>
<feature type="active site" evidence="4">
    <location>
        <position position="40"/>
    </location>
</feature>
<dbReference type="PROSITE" id="PS00460">
    <property type="entry name" value="GLUTATHIONE_PEROXID_1"/>
    <property type="match status" value="1"/>
</dbReference>
<dbReference type="InterPro" id="IPR029759">
    <property type="entry name" value="GPX_AS"/>
</dbReference>
<evidence type="ECO:0000259" key="6">
    <source>
        <dbReference type="PROSITE" id="PS51352"/>
    </source>
</evidence>
<dbReference type="InterPro" id="IPR036249">
    <property type="entry name" value="Thioredoxin-like_sf"/>
</dbReference>
<accession>A0A0R2C674</accession>
<dbReference type="InterPro" id="IPR013766">
    <property type="entry name" value="Thioredoxin_domain"/>
</dbReference>
<dbReference type="Proteomes" id="UP000051789">
    <property type="component" value="Unassembled WGS sequence"/>
</dbReference>
<evidence type="ECO:0000256" key="1">
    <source>
        <dbReference type="ARBA" id="ARBA00006926"/>
    </source>
</evidence>
<dbReference type="PATRIC" id="fig|1423810.4.peg.1462"/>
<organism evidence="7 8">
    <name type="scientific">Lacticaseibacillus thailandensis DSM 22698 = JCM 13996</name>
    <dbReference type="NCBI Taxonomy" id="1423810"/>
    <lineage>
        <taxon>Bacteria</taxon>
        <taxon>Bacillati</taxon>
        <taxon>Bacillota</taxon>
        <taxon>Bacilli</taxon>
        <taxon>Lactobacillales</taxon>
        <taxon>Lactobacillaceae</taxon>
        <taxon>Lacticaseibacillus</taxon>
    </lineage>
</organism>
<evidence type="ECO:0000256" key="3">
    <source>
        <dbReference type="ARBA" id="ARBA00023002"/>
    </source>
</evidence>
<dbReference type="Gene3D" id="3.40.30.10">
    <property type="entry name" value="Glutaredoxin"/>
    <property type="match status" value="1"/>
</dbReference>
<dbReference type="Pfam" id="PF00255">
    <property type="entry name" value="GSHPx"/>
    <property type="match status" value="1"/>
</dbReference>
<reference evidence="7 8" key="1">
    <citation type="journal article" date="2015" name="Genome Announc.">
        <title>Expanding the biotechnology potential of lactobacilli through comparative genomics of 213 strains and associated genera.</title>
        <authorList>
            <person name="Sun Z."/>
            <person name="Harris H.M."/>
            <person name="McCann A."/>
            <person name="Guo C."/>
            <person name="Argimon S."/>
            <person name="Zhang W."/>
            <person name="Yang X."/>
            <person name="Jeffery I.B."/>
            <person name="Cooney J.C."/>
            <person name="Kagawa T.F."/>
            <person name="Liu W."/>
            <person name="Song Y."/>
            <person name="Salvetti E."/>
            <person name="Wrobel A."/>
            <person name="Rasinkangas P."/>
            <person name="Parkhill J."/>
            <person name="Rea M.C."/>
            <person name="O'Sullivan O."/>
            <person name="Ritari J."/>
            <person name="Douillard F.P."/>
            <person name="Paul Ross R."/>
            <person name="Yang R."/>
            <person name="Briner A.E."/>
            <person name="Felis G.E."/>
            <person name="de Vos W.M."/>
            <person name="Barrangou R."/>
            <person name="Klaenhammer T.R."/>
            <person name="Caufield P.W."/>
            <person name="Cui Y."/>
            <person name="Zhang H."/>
            <person name="O'Toole P.W."/>
        </authorList>
    </citation>
    <scope>NUCLEOTIDE SEQUENCE [LARGE SCALE GENOMIC DNA]</scope>
    <source>
        <strain evidence="7 8">DSM 22698</strain>
    </source>
</reference>
<keyword evidence="2 5" id="KW-0575">Peroxidase</keyword>
<dbReference type="GO" id="GO:0004601">
    <property type="term" value="F:peroxidase activity"/>
    <property type="evidence" value="ECO:0007669"/>
    <property type="project" value="UniProtKB-KW"/>
</dbReference>
<protein>
    <recommendedName>
        <fullName evidence="5">Glutathione peroxidase</fullName>
    </recommendedName>
</protein>
<dbReference type="AlphaFoldDB" id="A0A0R2C674"/>
<evidence type="ECO:0000313" key="8">
    <source>
        <dbReference type="Proteomes" id="UP000051789"/>
    </source>
</evidence>
<dbReference type="PANTHER" id="PTHR11592">
    <property type="entry name" value="GLUTATHIONE PEROXIDASE"/>
    <property type="match status" value="1"/>
</dbReference>
<dbReference type="PRINTS" id="PR01011">
    <property type="entry name" value="GLUTPROXDASE"/>
</dbReference>
<feature type="domain" description="Thioredoxin" evidence="6">
    <location>
        <begin position="2"/>
        <end position="159"/>
    </location>
</feature>
<evidence type="ECO:0000256" key="5">
    <source>
        <dbReference type="RuleBase" id="RU000499"/>
    </source>
</evidence>
<keyword evidence="3 5" id="KW-0560">Oxidoreductase</keyword>
<name>A0A0R2C674_9LACO</name>
<dbReference type="GO" id="GO:0034599">
    <property type="term" value="P:cellular response to oxidative stress"/>
    <property type="evidence" value="ECO:0007669"/>
    <property type="project" value="TreeGrafter"/>
</dbReference>